<organism evidence="1 2">
    <name type="scientific">Schistosoma margrebowiei</name>
    <dbReference type="NCBI Taxonomy" id="48269"/>
    <lineage>
        <taxon>Eukaryota</taxon>
        <taxon>Metazoa</taxon>
        <taxon>Spiralia</taxon>
        <taxon>Lophotrochozoa</taxon>
        <taxon>Platyhelminthes</taxon>
        <taxon>Trematoda</taxon>
        <taxon>Digenea</taxon>
        <taxon>Strigeidida</taxon>
        <taxon>Schistosomatoidea</taxon>
        <taxon>Schistosomatidae</taxon>
        <taxon>Schistosoma</taxon>
    </lineage>
</organism>
<proteinExistence type="predicted"/>
<keyword evidence="2" id="KW-1185">Reference proteome</keyword>
<evidence type="ECO:0000313" key="1">
    <source>
        <dbReference type="EMBL" id="VDO69818.1"/>
    </source>
</evidence>
<evidence type="ECO:0000313" key="2">
    <source>
        <dbReference type="Proteomes" id="UP000277204"/>
    </source>
</evidence>
<accession>A0A3P8AZP3</accession>
<reference evidence="1 2" key="1">
    <citation type="submission" date="2018-11" db="EMBL/GenBank/DDBJ databases">
        <authorList>
            <consortium name="Pathogen Informatics"/>
        </authorList>
    </citation>
    <scope>NUCLEOTIDE SEQUENCE [LARGE SCALE GENOMIC DNA]</scope>
    <source>
        <strain evidence="1 2">Zambia</strain>
    </source>
</reference>
<protein>
    <submittedName>
        <fullName evidence="1">Uncharacterized protein</fullName>
    </submittedName>
</protein>
<name>A0A3P8AZP3_9TREM</name>
<sequence length="72" mass="8052">MPGFCAHGTRQLGLPVILRELVLSGGFDLVSLIFTVRDVTTELSEPRPHENRVQGFLSTTSNHHLTYLLSFE</sequence>
<dbReference type="Proteomes" id="UP000277204">
    <property type="component" value="Unassembled WGS sequence"/>
</dbReference>
<dbReference type="AlphaFoldDB" id="A0A3P8AZP3"/>
<dbReference type="EMBL" id="UZAI01002262">
    <property type="protein sequence ID" value="VDO69818.1"/>
    <property type="molecule type" value="Genomic_DNA"/>
</dbReference>
<gene>
    <name evidence="1" type="ORF">SMRZ_LOCUS6193</name>
</gene>